<dbReference type="CDD" id="cd05466">
    <property type="entry name" value="PBP2_LTTR_substrate"/>
    <property type="match status" value="1"/>
</dbReference>
<dbReference type="PANTHER" id="PTHR30126">
    <property type="entry name" value="HTH-TYPE TRANSCRIPTIONAL REGULATOR"/>
    <property type="match status" value="1"/>
</dbReference>
<dbReference type="SUPFAM" id="SSF53850">
    <property type="entry name" value="Periplasmic binding protein-like II"/>
    <property type="match status" value="1"/>
</dbReference>
<dbReference type="InterPro" id="IPR000847">
    <property type="entry name" value="LysR_HTH_N"/>
</dbReference>
<dbReference type="Proteomes" id="UP000251213">
    <property type="component" value="Unassembled WGS sequence"/>
</dbReference>
<dbReference type="GO" id="GO:0003700">
    <property type="term" value="F:DNA-binding transcription factor activity"/>
    <property type="evidence" value="ECO:0007669"/>
    <property type="project" value="InterPro"/>
</dbReference>
<dbReference type="Pfam" id="PF00126">
    <property type="entry name" value="HTH_1"/>
    <property type="match status" value="1"/>
</dbReference>
<dbReference type="InterPro" id="IPR036388">
    <property type="entry name" value="WH-like_DNA-bd_sf"/>
</dbReference>
<keyword evidence="3" id="KW-0238">DNA-binding</keyword>
<dbReference type="SUPFAM" id="SSF46785">
    <property type="entry name" value="Winged helix' DNA-binding domain"/>
    <property type="match status" value="1"/>
</dbReference>
<dbReference type="InterPro" id="IPR036390">
    <property type="entry name" value="WH_DNA-bd_sf"/>
</dbReference>
<dbReference type="GO" id="GO:0000976">
    <property type="term" value="F:transcription cis-regulatory region binding"/>
    <property type="evidence" value="ECO:0007669"/>
    <property type="project" value="TreeGrafter"/>
</dbReference>
<sequence>MELRQLYTFKVVAELKGFTKAAEKLGYAQSSVTAQIQALEEELKTPLFDRLGKRIALTEAGKRLLPYALTLLQTHDEAKKVVQAGHEPSGTLIIGAPETLASFRLPEVIQKYKQLYPQVRITLKPGVCWEMRNLLRRGELDVAFLLEPIVEDGDLNIEALVTEQMGLIASTNHPLSTRSKVEIEDLIQETFLQTESGCSYRSIFEGYLCENGIKVDSDLEFWSIEAIKNCVYAGLGIAYLPLVTCMKEVMEGKLTLLNWGDTIEPVVTQLAYHKHKWMTPALKAWNKLVREYAVSWRLESTKNRSGLGA</sequence>
<dbReference type="FunFam" id="1.10.10.10:FF:000001">
    <property type="entry name" value="LysR family transcriptional regulator"/>
    <property type="match status" value="1"/>
</dbReference>
<keyword evidence="2" id="KW-0805">Transcription regulation</keyword>
<gene>
    <name evidence="6" type="ORF">DL897_00725</name>
</gene>
<dbReference type="PRINTS" id="PR00039">
    <property type="entry name" value="HTHLYSR"/>
</dbReference>
<name>A0A364K8K7_9BACL</name>
<dbReference type="PANTHER" id="PTHR30126:SF100">
    <property type="entry name" value="LYSR-FAMILY TRANSCRIPTIONAL REGULATOR"/>
    <property type="match status" value="1"/>
</dbReference>
<dbReference type="Pfam" id="PF03466">
    <property type="entry name" value="LysR_substrate"/>
    <property type="match status" value="1"/>
</dbReference>
<evidence type="ECO:0000313" key="6">
    <source>
        <dbReference type="EMBL" id="RAL26608.1"/>
    </source>
</evidence>
<evidence type="ECO:0000256" key="1">
    <source>
        <dbReference type="ARBA" id="ARBA00009437"/>
    </source>
</evidence>
<dbReference type="Gene3D" id="1.10.10.10">
    <property type="entry name" value="Winged helix-like DNA-binding domain superfamily/Winged helix DNA-binding domain"/>
    <property type="match status" value="1"/>
</dbReference>
<organism evidence="6 7">
    <name type="scientific">Thermoflavimicrobium daqui</name>
    <dbReference type="NCBI Taxonomy" id="2137476"/>
    <lineage>
        <taxon>Bacteria</taxon>
        <taxon>Bacillati</taxon>
        <taxon>Bacillota</taxon>
        <taxon>Bacilli</taxon>
        <taxon>Bacillales</taxon>
        <taxon>Thermoactinomycetaceae</taxon>
        <taxon>Thermoflavimicrobium</taxon>
    </lineage>
</organism>
<comment type="similarity">
    <text evidence="1">Belongs to the LysR transcriptional regulatory family.</text>
</comment>
<evidence type="ECO:0000313" key="7">
    <source>
        <dbReference type="Proteomes" id="UP000251213"/>
    </source>
</evidence>
<feature type="domain" description="HTH lysR-type" evidence="5">
    <location>
        <begin position="1"/>
        <end position="58"/>
    </location>
</feature>
<evidence type="ECO:0000256" key="3">
    <source>
        <dbReference type="ARBA" id="ARBA00023125"/>
    </source>
</evidence>
<dbReference type="AlphaFoldDB" id="A0A364K8K7"/>
<dbReference type="InterPro" id="IPR005119">
    <property type="entry name" value="LysR_subst-bd"/>
</dbReference>
<accession>A0A364K8K7</accession>
<reference evidence="6 7" key="2">
    <citation type="submission" date="2018-06" db="EMBL/GenBank/DDBJ databases">
        <authorList>
            <person name="Zhirakovskaya E."/>
        </authorList>
    </citation>
    <scope>NUCLEOTIDE SEQUENCE [LARGE SCALE GENOMIC DNA]</scope>
    <source>
        <strain evidence="6 7">FBKL4.011</strain>
    </source>
</reference>
<protein>
    <submittedName>
        <fullName evidence="6">LysR family transcriptional regulator</fullName>
    </submittedName>
</protein>
<reference evidence="6 7" key="1">
    <citation type="submission" date="2018-06" db="EMBL/GenBank/DDBJ databases">
        <title>Thermoflavimicrobium daqus sp. nov., a thermophilic microbe isolated from Moutai-flavour Daqu.</title>
        <authorList>
            <person name="Wang X."/>
            <person name="Zhou H."/>
        </authorList>
    </citation>
    <scope>NUCLEOTIDE SEQUENCE [LARGE SCALE GENOMIC DNA]</scope>
    <source>
        <strain evidence="6 7">FBKL4.011</strain>
    </source>
</reference>
<dbReference type="Gene3D" id="3.40.190.290">
    <property type="match status" value="1"/>
</dbReference>
<evidence type="ECO:0000259" key="5">
    <source>
        <dbReference type="PROSITE" id="PS50931"/>
    </source>
</evidence>
<dbReference type="EMBL" id="QJKK01000001">
    <property type="protein sequence ID" value="RAL26608.1"/>
    <property type="molecule type" value="Genomic_DNA"/>
</dbReference>
<evidence type="ECO:0000256" key="2">
    <source>
        <dbReference type="ARBA" id="ARBA00023015"/>
    </source>
</evidence>
<keyword evidence="4" id="KW-0804">Transcription</keyword>
<keyword evidence="7" id="KW-1185">Reference proteome</keyword>
<dbReference type="OrthoDB" id="9803735at2"/>
<comment type="caution">
    <text evidence="6">The sequence shown here is derived from an EMBL/GenBank/DDBJ whole genome shotgun (WGS) entry which is preliminary data.</text>
</comment>
<dbReference type="RefSeq" id="WP_113657213.1">
    <property type="nucleotide sequence ID" value="NZ_KZ845663.1"/>
</dbReference>
<evidence type="ECO:0000256" key="4">
    <source>
        <dbReference type="ARBA" id="ARBA00023163"/>
    </source>
</evidence>
<dbReference type="PROSITE" id="PS50931">
    <property type="entry name" value="HTH_LYSR"/>
    <property type="match status" value="1"/>
</dbReference>
<proteinExistence type="inferred from homology"/>